<dbReference type="RefSeq" id="WP_125003733.1">
    <property type="nucleotide sequence ID" value="NZ_BHYK01000021.1"/>
</dbReference>
<dbReference type="EMBL" id="BHYK01000021">
    <property type="protein sequence ID" value="GCD11693.1"/>
    <property type="molecule type" value="Genomic_DNA"/>
</dbReference>
<evidence type="ECO:0000313" key="1">
    <source>
        <dbReference type="EMBL" id="GCD11693.1"/>
    </source>
</evidence>
<protein>
    <submittedName>
        <fullName evidence="1">Uncharacterized protein</fullName>
    </submittedName>
</protein>
<organism evidence="1 2">
    <name type="scientific">Clostridium tagluense</name>
    <dbReference type="NCBI Taxonomy" id="360422"/>
    <lineage>
        <taxon>Bacteria</taxon>
        <taxon>Bacillati</taxon>
        <taxon>Bacillota</taxon>
        <taxon>Clostridia</taxon>
        <taxon>Eubacteriales</taxon>
        <taxon>Clostridiaceae</taxon>
        <taxon>Clostridium</taxon>
    </lineage>
</organism>
<dbReference type="AlphaFoldDB" id="A0A401UQ61"/>
<dbReference type="Proteomes" id="UP000287872">
    <property type="component" value="Unassembled WGS sequence"/>
</dbReference>
<accession>A0A401UQ61</accession>
<comment type="caution">
    <text evidence="1">The sequence shown here is derived from an EMBL/GenBank/DDBJ whole genome shotgun (WGS) entry which is preliminary data.</text>
</comment>
<sequence length="133" mass="15860">MKLTWREVFDSHKMFPSDYLTCVKKAMEVNYDYIAFNGRVCSVKDSIEDFICMVEDLDIPVIKDYDKEQDGDNDSKLLMNNTEIYEVESMICLTSREITKLQLFINPISTEIFRYFENEKCFKVDANYRYEAY</sequence>
<evidence type="ECO:0000313" key="2">
    <source>
        <dbReference type="Proteomes" id="UP000287872"/>
    </source>
</evidence>
<reference evidence="1 2" key="1">
    <citation type="submission" date="2018-11" db="EMBL/GenBank/DDBJ databases">
        <title>Genome sequencing and assembly of Clostridium tagluense strain A121.</title>
        <authorList>
            <person name="Murakami T."/>
            <person name="Segawa T."/>
            <person name="Shcherbakova V.A."/>
            <person name="Mori H."/>
            <person name="Yoshimura Y."/>
        </authorList>
    </citation>
    <scope>NUCLEOTIDE SEQUENCE [LARGE SCALE GENOMIC DNA]</scope>
    <source>
        <strain evidence="1 2">A121</strain>
    </source>
</reference>
<name>A0A401UQ61_9CLOT</name>
<keyword evidence="2" id="KW-1185">Reference proteome</keyword>
<proteinExistence type="predicted"/>
<gene>
    <name evidence="1" type="ORF">Ctaglu_33160</name>
</gene>